<reference evidence="3 4" key="1">
    <citation type="journal article" date="2016" name="Sci. Rep.">
        <title>Metabolic traits of an uncultured archaeal lineage -MSBL1- from brine pools of the Red Sea.</title>
        <authorList>
            <person name="Mwirichia R."/>
            <person name="Alam I."/>
            <person name="Rashid M."/>
            <person name="Vinu M."/>
            <person name="Ba-Alawi W."/>
            <person name="Anthony Kamau A."/>
            <person name="Kamanda Ngugi D."/>
            <person name="Goker M."/>
            <person name="Klenk H.P."/>
            <person name="Bajic V."/>
            <person name="Stingl U."/>
        </authorList>
    </citation>
    <scope>NUCLEOTIDE SEQUENCE [LARGE SCALE GENOMIC DNA]</scope>
    <source>
        <strain evidence="3">SCGC-AAA261D19</strain>
    </source>
</reference>
<dbReference type="EMBL" id="LHXX01000060">
    <property type="protein sequence ID" value="KXB01200.1"/>
    <property type="molecule type" value="Genomic_DNA"/>
</dbReference>
<dbReference type="AlphaFoldDB" id="A0A133V435"/>
<sequence>MARNHKLSRKILDASWRKFFHMLSYKAERAGRRVVGVNPRDTSEGLSWDDPMRDYISAKRILNRALSGLGQPAEPVEERPLLHISAHAVVVGHVFSVKQDFSVVRQEPPCESKG</sequence>
<dbReference type="GO" id="GO:0003677">
    <property type="term" value="F:DNA binding"/>
    <property type="evidence" value="ECO:0007669"/>
    <property type="project" value="UniProtKB-KW"/>
</dbReference>
<dbReference type="InterPro" id="IPR010095">
    <property type="entry name" value="Cas12f1-like_TNB"/>
</dbReference>
<dbReference type="Proteomes" id="UP000070400">
    <property type="component" value="Unassembled WGS sequence"/>
</dbReference>
<evidence type="ECO:0000256" key="1">
    <source>
        <dbReference type="ARBA" id="ARBA00023125"/>
    </source>
</evidence>
<organism evidence="3 4">
    <name type="scientific">candidate division MSBL1 archaeon SCGC-AAA261D19</name>
    <dbReference type="NCBI Taxonomy" id="1698273"/>
    <lineage>
        <taxon>Archaea</taxon>
        <taxon>Methanobacteriati</taxon>
        <taxon>Methanobacteriota</taxon>
        <taxon>candidate division MSBL1</taxon>
    </lineage>
</organism>
<comment type="caution">
    <text evidence="3">The sequence shown here is derived from an EMBL/GenBank/DDBJ whole genome shotgun (WGS) entry which is preliminary data.</text>
</comment>
<proteinExistence type="predicted"/>
<name>A0A133V435_9EURY</name>
<evidence type="ECO:0000259" key="2">
    <source>
        <dbReference type="Pfam" id="PF07282"/>
    </source>
</evidence>
<evidence type="ECO:0000313" key="4">
    <source>
        <dbReference type="Proteomes" id="UP000070400"/>
    </source>
</evidence>
<dbReference type="Pfam" id="PF07282">
    <property type="entry name" value="Cas12f1-like_TNB"/>
    <property type="match status" value="1"/>
</dbReference>
<dbReference type="PATRIC" id="fig|1698273.3.peg.739"/>
<keyword evidence="1" id="KW-0238">DNA-binding</keyword>
<protein>
    <recommendedName>
        <fullName evidence="2">Cas12f1-like TNB domain-containing protein</fullName>
    </recommendedName>
</protein>
<accession>A0A133V435</accession>
<dbReference type="NCBIfam" id="TIGR01766">
    <property type="entry name" value="IS200/IS605 family accessory protein TnpB-like domain"/>
    <property type="match status" value="1"/>
</dbReference>
<gene>
    <name evidence="3" type="ORF">AKJ43_03565</name>
</gene>
<evidence type="ECO:0000313" key="3">
    <source>
        <dbReference type="EMBL" id="KXB01200.1"/>
    </source>
</evidence>
<feature type="domain" description="Cas12f1-like TNB" evidence="2">
    <location>
        <begin position="16"/>
        <end position="45"/>
    </location>
</feature>
<keyword evidence="4" id="KW-1185">Reference proteome</keyword>